<protein>
    <submittedName>
        <fullName evidence="1">Enterochelin esterase-like enzyme</fullName>
    </submittedName>
</protein>
<dbReference type="eggNOG" id="COG2382">
    <property type="taxonomic scope" value="Bacteria"/>
</dbReference>
<dbReference type="Pfam" id="PF00756">
    <property type="entry name" value="Esterase"/>
    <property type="match status" value="1"/>
</dbReference>
<dbReference type="EMBL" id="CP000922">
    <property type="protein sequence ID" value="ACJ34431.1"/>
    <property type="molecule type" value="Genomic_DNA"/>
</dbReference>
<sequence>MQKCGTIKKNNVIKGWENMQELKLHSQHLNEELTLPVYCSKPITPLYKHLVIIAQDGQDYFMFGKIGRVIDELGVRAVVIGVPYRDVFDRYEKYHPNGKKREAYMRFLANELVPLVDEHFSTYQMGSTRILVGDSLAGTVSLLTAMTYPHTFGKVVMQSPYVNDDVMARVQSFSHWHLLALYHSIGIKETEVKTTDGAVRNFIEPNRALAHVLQTKQVRYHYHEFDGDHSWTYWQPDLPIGLKKVIEM</sequence>
<dbReference type="STRING" id="491915.Aflv_2072"/>
<dbReference type="PANTHER" id="PTHR48098">
    <property type="entry name" value="ENTEROCHELIN ESTERASE-RELATED"/>
    <property type="match status" value="1"/>
</dbReference>
<dbReference type="MEROPS" id="S09.B07"/>
<dbReference type="KEGG" id="afl:Aflv_2072"/>
<dbReference type="PANTHER" id="PTHR48098:SF3">
    <property type="entry name" value="IRON(III) ENTEROBACTIN ESTERASE"/>
    <property type="match status" value="1"/>
</dbReference>
<evidence type="ECO:0000313" key="1">
    <source>
        <dbReference type="EMBL" id="ACJ34431.1"/>
    </source>
</evidence>
<dbReference type="InterPro" id="IPR050583">
    <property type="entry name" value="Mycobacterial_A85_antigen"/>
</dbReference>
<dbReference type="Gene3D" id="3.40.50.1820">
    <property type="entry name" value="alpha/beta hydrolase"/>
    <property type="match status" value="1"/>
</dbReference>
<evidence type="ECO:0000313" key="2">
    <source>
        <dbReference type="Proteomes" id="UP000000742"/>
    </source>
</evidence>
<dbReference type="SUPFAM" id="SSF53474">
    <property type="entry name" value="alpha/beta-Hydrolases"/>
    <property type="match status" value="1"/>
</dbReference>
<gene>
    <name evidence="1" type="ordered locus">Aflv_2072</name>
</gene>
<name>B7GLN5_ANOFW</name>
<dbReference type="InterPro" id="IPR000801">
    <property type="entry name" value="Esterase-like"/>
</dbReference>
<dbReference type="InterPro" id="IPR029058">
    <property type="entry name" value="AB_hydrolase_fold"/>
</dbReference>
<proteinExistence type="predicted"/>
<dbReference type="AlphaFoldDB" id="B7GLN5"/>
<dbReference type="HOGENOM" id="CLU_039834_2_0_9"/>
<reference evidence="1 2" key="1">
    <citation type="journal article" date="2008" name="Genome Biol.">
        <title>Encapsulated in silica: genome, proteome and physiology of the thermophilic bacterium Anoxybacillus flavithermus WK1.</title>
        <authorList>
            <person name="Saw J.H."/>
            <person name="Mountain B.W."/>
            <person name="Feng L."/>
            <person name="Omelchenko M.V."/>
            <person name="Hou S."/>
            <person name="Saito J.A."/>
            <person name="Stott M.B."/>
            <person name="Li D."/>
            <person name="Zhao G."/>
            <person name="Wu J."/>
            <person name="Galperin M.Y."/>
            <person name="Koonin E.V."/>
            <person name="Makarova K.S."/>
            <person name="Wolf Y.I."/>
            <person name="Rigden D.J."/>
            <person name="Dunfield P.F."/>
            <person name="Wang L."/>
            <person name="Alam M."/>
        </authorList>
    </citation>
    <scope>NUCLEOTIDE SEQUENCE [LARGE SCALE GENOMIC DNA]</scope>
    <source>
        <strain evidence="2">DSM 21510 / WK1</strain>
    </source>
</reference>
<dbReference type="Proteomes" id="UP000000742">
    <property type="component" value="Chromosome"/>
</dbReference>
<dbReference type="ESTHER" id="anofw-b7gln5">
    <property type="family name" value="A85-IroE-IroD-Fes-Yiel"/>
</dbReference>
<accession>B7GLN5</accession>
<organism evidence="1 2">
    <name type="scientific">Anoxybacillus flavithermus (strain DSM 21510 / WK1)</name>
    <dbReference type="NCBI Taxonomy" id="491915"/>
    <lineage>
        <taxon>Bacteria</taxon>
        <taxon>Bacillati</taxon>
        <taxon>Bacillota</taxon>
        <taxon>Bacilli</taxon>
        <taxon>Bacillales</taxon>
        <taxon>Anoxybacillaceae</taxon>
        <taxon>Anoxybacillus</taxon>
    </lineage>
</organism>